<dbReference type="PANTHER" id="PTHR43537">
    <property type="entry name" value="TRANSCRIPTIONAL REGULATOR, GNTR FAMILY"/>
    <property type="match status" value="1"/>
</dbReference>
<sequence>MAKIKNDHLVDLVYEKVKQMILDGALIPGEKINKIELANILGVSITPVNEVVNRLAGEKFIDKINGSGYYVKKLTFEDLKDFFAVRAGLEGIAIRLCINELSNKKLNEFNNIFNKFILPLNGEEVKRYLKADQKFHEKIINLCGNSIIIDFNKNFNFVMKSYQKGLIRPPKETFSEHMEIIKSILERNGQKAQELIISHHLKSREVLKTKHLKYE</sequence>
<dbReference type="InterPro" id="IPR008920">
    <property type="entry name" value="TF_FadR/GntR_C"/>
</dbReference>
<name>X1SSP7_9ZZZZ</name>
<organism evidence="5">
    <name type="scientific">marine sediment metagenome</name>
    <dbReference type="NCBI Taxonomy" id="412755"/>
    <lineage>
        <taxon>unclassified sequences</taxon>
        <taxon>metagenomes</taxon>
        <taxon>ecological metagenomes</taxon>
    </lineage>
</organism>
<evidence type="ECO:0000259" key="4">
    <source>
        <dbReference type="PROSITE" id="PS50949"/>
    </source>
</evidence>
<dbReference type="InterPro" id="IPR011711">
    <property type="entry name" value="GntR_C"/>
</dbReference>
<accession>X1SSP7</accession>
<gene>
    <name evidence="5" type="ORF">S12H4_27264</name>
</gene>
<dbReference type="EMBL" id="BARW01015550">
    <property type="protein sequence ID" value="GAI96077.1"/>
    <property type="molecule type" value="Genomic_DNA"/>
</dbReference>
<dbReference type="SMART" id="SM00895">
    <property type="entry name" value="FCD"/>
    <property type="match status" value="1"/>
</dbReference>
<dbReference type="InterPro" id="IPR036390">
    <property type="entry name" value="WH_DNA-bd_sf"/>
</dbReference>
<dbReference type="Gene3D" id="1.20.120.530">
    <property type="entry name" value="GntR ligand-binding domain-like"/>
    <property type="match status" value="1"/>
</dbReference>
<dbReference type="SUPFAM" id="SSF46785">
    <property type="entry name" value="Winged helix' DNA-binding domain"/>
    <property type="match status" value="1"/>
</dbReference>
<dbReference type="AlphaFoldDB" id="X1SSP7"/>
<dbReference type="SMART" id="SM00345">
    <property type="entry name" value="HTH_GNTR"/>
    <property type="match status" value="1"/>
</dbReference>
<dbReference type="GO" id="GO:0003700">
    <property type="term" value="F:DNA-binding transcription factor activity"/>
    <property type="evidence" value="ECO:0007669"/>
    <property type="project" value="InterPro"/>
</dbReference>
<dbReference type="PROSITE" id="PS50949">
    <property type="entry name" value="HTH_GNTR"/>
    <property type="match status" value="1"/>
</dbReference>
<feature type="domain" description="HTH gntR-type" evidence="4">
    <location>
        <begin position="7"/>
        <end position="74"/>
    </location>
</feature>
<dbReference type="InterPro" id="IPR036388">
    <property type="entry name" value="WH-like_DNA-bd_sf"/>
</dbReference>
<reference evidence="5" key="1">
    <citation type="journal article" date="2014" name="Front. Microbiol.">
        <title>High frequency of phylogenetically diverse reductive dehalogenase-homologous genes in deep subseafloor sedimentary metagenomes.</title>
        <authorList>
            <person name="Kawai M."/>
            <person name="Futagami T."/>
            <person name="Toyoda A."/>
            <person name="Takaki Y."/>
            <person name="Nishi S."/>
            <person name="Hori S."/>
            <person name="Arai W."/>
            <person name="Tsubouchi T."/>
            <person name="Morono Y."/>
            <person name="Uchiyama I."/>
            <person name="Ito T."/>
            <person name="Fujiyama A."/>
            <person name="Inagaki F."/>
            <person name="Takami H."/>
        </authorList>
    </citation>
    <scope>NUCLEOTIDE SEQUENCE</scope>
    <source>
        <strain evidence="5">Expedition CK06-06</strain>
    </source>
</reference>
<comment type="caution">
    <text evidence="5">The sequence shown here is derived from an EMBL/GenBank/DDBJ whole genome shotgun (WGS) entry which is preliminary data.</text>
</comment>
<dbReference type="CDD" id="cd07377">
    <property type="entry name" value="WHTH_GntR"/>
    <property type="match status" value="1"/>
</dbReference>
<evidence type="ECO:0000256" key="2">
    <source>
        <dbReference type="ARBA" id="ARBA00023125"/>
    </source>
</evidence>
<dbReference type="Pfam" id="PF07729">
    <property type="entry name" value="FCD"/>
    <property type="match status" value="1"/>
</dbReference>
<evidence type="ECO:0000256" key="3">
    <source>
        <dbReference type="ARBA" id="ARBA00023163"/>
    </source>
</evidence>
<dbReference type="PANTHER" id="PTHR43537:SF45">
    <property type="entry name" value="GNTR FAMILY REGULATORY PROTEIN"/>
    <property type="match status" value="1"/>
</dbReference>
<dbReference type="Gene3D" id="1.10.10.10">
    <property type="entry name" value="Winged helix-like DNA-binding domain superfamily/Winged helix DNA-binding domain"/>
    <property type="match status" value="1"/>
</dbReference>
<dbReference type="SUPFAM" id="SSF48008">
    <property type="entry name" value="GntR ligand-binding domain-like"/>
    <property type="match status" value="1"/>
</dbReference>
<keyword evidence="3" id="KW-0804">Transcription</keyword>
<dbReference type="GO" id="GO:0003677">
    <property type="term" value="F:DNA binding"/>
    <property type="evidence" value="ECO:0007669"/>
    <property type="project" value="UniProtKB-KW"/>
</dbReference>
<dbReference type="InterPro" id="IPR000524">
    <property type="entry name" value="Tscrpt_reg_HTH_GntR"/>
</dbReference>
<proteinExistence type="predicted"/>
<evidence type="ECO:0000256" key="1">
    <source>
        <dbReference type="ARBA" id="ARBA00023015"/>
    </source>
</evidence>
<keyword evidence="1" id="KW-0805">Transcription regulation</keyword>
<dbReference type="Pfam" id="PF00392">
    <property type="entry name" value="GntR"/>
    <property type="match status" value="1"/>
</dbReference>
<evidence type="ECO:0000313" key="5">
    <source>
        <dbReference type="EMBL" id="GAI96077.1"/>
    </source>
</evidence>
<protein>
    <recommendedName>
        <fullName evidence="4">HTH gntR-type domain-containing protein</fullName>
    </recommendedName>
</protein>
<keyword evidence="2" id="KW-0238">DNA-binding</keyword>